<keyword evidence="2" id="KW-1185">Reference proteome</keyword>
<evidence type="ECO:0000313" key="2">
    <source>
        <dbReference type="Proteomes" id="UP001597018"/>
    </source>
</evidence>
<comment type="caution">
    <text evidence="1">The sequence shown here is derived from an EMBL/GenBank/DDBJ whole genome shotgun (WGS) entry which is preliminary data.</text>
</comment>
<organism evidence="1 2">
    <name type="scientific">Saccharopolyspora rosea</name>
    <dbReference type="NCBI Taxonomy" id="524884"/>
    <lineage>
        <taxon>Bacteria</taxon>
        <taxon>Bacillati</taxon>
        <taxon>Actinomycetota</taxon>
        <taxon>Actinomycetes</taxon>
        <taxon>Pseudonocardiales</taxon>
        <taxon>Pseudonocardiaceae</taxon>
        <taxon>Saccharopolyspora</taxon>
    </lineage>
</organism>
<evidence type="ECO:0000313" key="1">
    <source>
        <dbReference type="EMBL" id="MFD0919669.1"/>
    </source>
</evidence>
<sequence length="249" mass="27988">MHTETGTPPAAVALWMQISSYEEPARVVTVAERTRTPGLVIIPGLQRSPSSRWEFDGGWDLVHERSGQTLVSSTLNGAGLGHMRDAAALLGAHPRIDWTAPAESLHDTHWLVAKVENDVEKAVRQARPLRLWNSWEVTPPPWQVVRPQPDGNVDIVVELDSHQGAVGFLDLYGSDDMQLRRSPVQEWELHCAWIDCRRPCLLEHGRCSSDRADLTAEANVENWRWLNDHRVLCPSCSHLFTPSRPPLDL</sequence>
<dbReference type="RefSeq" id="WP_345600002.1">
    <property type="nucleotide sequence ID" value="NZ_BAABLT010000001.1"/>
</dbReference>
<gene>
    <name evidence="1" type="ORF">ACFQ16_07930</name>
</gene>
<accession>A0ABW3FNX5</accession>
<proteinExistence type="predicted"/>
<dbReference type="Proteomes" id="UP001597018">
    <property type="component" value="Unassembled WGS sequence"/>
</dbReference>
<name>A0ABW3FNX5_9PSEU</name>
<protein>
    <submittedName>
        <fullName evidence="1">Uncharacterized protein</fullName>
    </submittedName>
</protein>
<reference evidence="2" key="1">
    <citation type="journal article" date="2019" name="Int. J. Syst. Evol. Microbiol.">
        <title>The Global Catalogue of Microorganisms (GCM) 10K type strain sequencing project: providing services to taxonomists for standard genome sequencing and annotation.</title>
        <authorList>
            <consortium name="The Broad Institute Genomics Platform"/>
            <consortium name="The Broad Institute Genome Sequencing Center for Infectious Disease"/>
            <person name="Wu L."/>
            <person name="Ma J."/>
        </authorList>
    </citation>
    <scope>NUCLEOTIDE SEQUENCE [LARGE SCALE GENOMIC DNA]</scope>
    <source>
        <strain evidence="2">CCUG 56401</strain>
    </source>
</reference>
<dbReference type="EMBL" id="JBHTIW010000003">
    <property type="protein sequence ID" value="MFD0919669.1"/>
    <property type="molecule type" value="Genomic_DNA"/>
</dbReference>